<sequence>MSQSLYPILKHCTSKHALSPEAKINVLNMFCLDKNSFRMNKYSKKIRLSFYEAKDKDRGRGHQQMQCSEILRNKLAMMAEMLCWDLVWFSGQVN</sequence>
<accession>A0AAV4QR65</accession>
<protein>
    <submittedName>
        <fullName evidence="1">Uncharacterized protein</fullName>
    </submittedName>
</protein>
<evidence type="ECO:0000313" key="2">
    <source>
        <dbReference type="Proteomes" id="UP001054837"/>
    </source>
</evidence>
<keyword evidence="2" id="KW-1185">Reference proteome</keyword>
<evidence type="ECO:0000313" key="1">
    <source>
        <dbReference type="EMBL" id="GIY11710.1"/>
    </source>
</evidence>
<gene>
    <name evidence="1" type="ORF">CDAR_462071</name>
</gene>
<reference evidence="1 2" key="1">
    <citation type="submission" date="2021-06" db="EMBL/GenBank/DDBJ databases">
        <title>Caerostris darwini draft genome.</title>
        <authorList>
            <person name="Kono N."/>
            <person name="Arakawa K."/>
        </authorList>
    </citation>
    <scope>NUCLEOTIDE SEQUENCE [LARGE SCALE GENOMIC DNA]</scope>
</reference>
<dbReference type="AlphaFoldDB" id="A0AAV4QR65"/>
<name>A0AAV4QR65_9ARAC</name>
<dbReference type="EMBL" id="BPLQ01004946">
    <property type="protein sequence ID" value="GIY11710.1"/>
    <property type="molecule type" value="Genomic_DNA"/>
</dbReference>
<proteinExistence type="predicted"/>
<organism evidence="1 2">
    <name type="scientific">Caerostris darwini</name>
    <dbReference type="NCBI Taxonomy" id="1538125"/>
    <lineage>
        <taxon>Eukaryota</taxon>
        <taxon>Metazoa</taxon>
        <taxon>Ecdysozoa</taxon>
        <taxon>Arthropoda</taxon>
        <taxon>Chelicerata</taxon>
        <taxon>Arachnida</taxon>
        <taxon>Araneae</taxon>
        <taxon>Araneomorphae</taxon>
        <taxon>Entelegynae</taxon>
        <taxon>Araneoidea</taxon>
        <taxon>Araneidae</taxon>
        <taxon>Caerostris</taxon>
    </lineage>
</organism>
<dbReference type="Proteomes" id="UP001054837">
    <property type="component" value="Unassembled WGS sequence"/>
</dbReference>
<comment type="caution">
    <text evidence="1">The sequence shown here is derived from an EMBL/GenBank/DDBJ whole genome shotgun (WGS) entry which is preliminary data.</text>
</comment>